<dbReference type="Gene3D" id="3.30.70.370">
    <property type="match status" value="1"/>
</dbReference>
<dbReference type="Pfam" id="PF00476">
    <property type="entry name" value="DNA_pol_A"/>
    <property type="match status" value="1"/>
</dbReference>
<evidence type="ECO:0000256" key="22">
    <source>
        <dbReference type="ARBA" id="ARBA00047995"/>
    </source>
</evidence>
<feature type="domain" description="Helicase ATP-binding" evidence="29">
    <location>
        <begin position="249"/>
        <end position="426"/>
    </location>
</feature>
<dbReference type="InterPro" id="IPR001098">
    <property type="entry name" value="DNA-dir_DNA_pol_A_palm_dom"/>
</dbReference>
<dbReference type="SUPFAM" id="SSF56672">
    <property type="entry name" value="DNA/RNA polymerases"/>
    <property type="match status" value="1"/>
</dbReference>
<dbReference type="PROSITE" id="PS51192">
    <property type="entry name" value="HELICASE_ATP_BIND_1"/>
    <property type="match status" value="1"/>
</dbReference>
<dbReference type="FunFam" id="3.40.50.300:FF:000753">
    <property type="entry name" value="Polymerase (DNA directed), theta"/>
    <property type="match status" value="1"/>
</dbReference>
<keyword evidence="14" id="KW-0378">Hydrolase</keyword>
<dbReference type="EC" id="2.7.7.7" evidence="5"/>
<feature type="compositionally biased region" description="Basic and acidic residues" evidence="28">
    <location>
        <begin position="1718"/>
        <end position="1736"/>
    </location>
</feature>
<dbReference type="EC" id="3.6.4.12" evidence="7"/>
<dbReference type="InterPro" id="IPR002298">
    <property type="entry name" value="DNA_polymerase_A"/>
</dbReference>
<evidence type="ECO:0000256" key="7">
    <source>
        <dbReference type="ARBA" id="ARBA00012551"/>
    </source>
</evidence>
<gene>
    <name evidence="31" type="primary">polq</name>
</gene>
<comment type="cofactor">
    <cofactor evidence="1">
        <name>Mg(2+)</name>
        <dbReference type="ChEBI" id="CHEBI:18420"/>
    </cofactor>
</comment>
<comment type="subcellular location">
    <subcellularLocation>
        <location evidence="3">Chromosome</location>
    </subcellularLocation>
    <subcellularLocation>
        <location evidence="2">Nucleus</location>
    </subcellularLocation>
</comment>
<evidence type="ECO:0000259" key="29">
    <source>
        <dbReference type="PROSITE" id="PS51192"/>
    </source>
</evidence>
<dbReference type="Gene3D" id="1.10.3380.20">
    <property type="match status" value="1"/>
</dbReference>
<dbReference type="Gene3D" id="3.30.420.10">
    <property type="entry name" value="Ribonuclease H-like superfamily/Ribonuclease H"/>
    <property type="match status" value="1"/>
</dbReference>
<reference evidence="31" key="1">
    <citation type="submission" date="2025-08" db="UniProtKB">
        <authorList>
            <consortium name="Ensembl"/>
        </authorList>
    </citation>
    <scope>IDENTIFICATION</scope>
</reference>
<dbReference type="SMART" id="SM00482">
    <property type="entry name" value="POLAc"/>
    <property type="match status" value="1"/>
</dbReference>
<evidence type="ECO:0000256" key="16">
    <source>
        <dbReference type="ARBA" id="ARBA00022840"/>
    </source>
</evidence>
<proteinExistence type="inferred from homology"/>
<keyword evidence="9" id="KW-0597">Phosphoprotein</keyword>
<dbReference type="PROSITE" id="PS00447">
    <property type="entry name" value="DNA_POLYMERASE_A"/>
    <property type="match status" value="1"/>
</dbReference>
<dbReference type="Gene3D" id="1.10.150.20">
    <property type="entry name" value="5' to 3' exonuclease, C-terminal subdomain"/>
    <property type="match status" value="1"/>
</dbReference>
<dbReference type="InterPro" id="IPR043502">
    <property type="entry name" value="DNA/RNA_pol_sf"/>
</dbReference>
<dbReference type="PROSITE" id="PS51194">
    <property type="entry name" value="HELICASE_CTER"/>
    <property type="match status" value="1"/>
</dbReference>
<dbReference type="GO" id="GO:0006261">
    <property type="term" value="P:DNA-templated DNA replication"/>
    <property type="evidence" value="ECO:0007669"/>
    <property type="project" value="InterPro"/>
</dbReference>
<feature type="compositionally biased region" description="Basic and acidic residues" evidence="28">
    <location>
        <begin position="1445"/>
        <end position="1463"/>
    </location>
</feature>
<feature type="compositionally biased region" description="Low complexity" evidence="28">
    <location>
        <begin position="63"/>
        <end position="73"/>
    </location>
</feature>
<feature type="region of interest" description="Disordered" evidence="28">
    <location>
        <begin position="1081"/>
        <end position="1117"/>
    </location>
</feature>
<dbReference type="FunFam" id="1.10.150.20:FF:000036">
    <property type="entry name" value="Polymerase (DNA directed), theta"/>
    <property type="match status" value="1"/>
</dbReference>
<evidence type="ECO:0000256" key="28">
    <source>
        <dbReference type="SAM" id="MobiDB-lite"/>
    </source>
</evidence>
<evidence type="ECO:0000256" key="25">
    <source>
        <dbReference type="ARBA" id="ARBA00062978"/>
    </source>
</evidence>
<dbReference type="EC" id="2.7.7.49" evidence="6"/>
<accession>A0A671RLF8</accession>
<evidence type="ECO:0000256" key="18">
    <source>
        <dbReference type="ARBA" id="ARBA00022990"/>
    </source>
</evidence>
<dbReference type="InterPro" id="IPR014001">
    <property type="entry name" value="Helicase_ATP-bd"/>
</dbReference>
<evidence type="ECO:0000259" key="30">
    <source>
        <dbReference type="PROSITE" id="PS51194"/>
    </source>
</evidence>
<evidence type="ECO:0000256" key="3">
    <source>
        <dbReference type="ARBA" id="ARBA00004286"/>
    </source>
</evidence>
<evidence type="ECO:0000256" key="4">
    <source>
        <dbReference type="ARBA" id="ARBA00007705"/>
    </source>
</evidence>
<keyword evidence="10" id="KW-0808">Transferase</keyword>
<feature type="compositionally biased region" description="Polar residues" evidence="28">
    <location>
        <begin position="1738"/>
        <end position="1754"/>
    </location>
</feature>
<comment type="subunit">
    <text evidence="25">Homomultimer; forms homodimers and homotetramers. Interacts with RAD51. Interacts with ORC2 and ORC4. Interacts with RHNO1; interaction takes place during mitosis and promotes POLQ recruitment to DNA damage sites. Interacts (when phosphorylated) with TOPBP1 (via BRCT domains 7 and 8); promoting POLQ recruitment to DNA damage sites.</text>
</comment>
<keyword evidence="11" id="KW-0548">Nucleotidyltransferase</keyword>
<evidence type="ECO:0000256" key="26">
    <source>
        <dbReference type="ARBA" id="ARBA00074669"/>
    </source>
</evidence>
<comment type="catalytic activity">
    <reaction evidence="24">
        <text>DNA(n) + a 2'-deoxyribonucleoside 5'-triphosphate = DNA(n+1) + diphosphate</text>
        <dbReference type="Rhea" id="RHEA:22508"/>
        <dbReference type="Rhea" id="RHEA-COMP:17339"/>
        <dbReference type="Rhea" id="RHEA-COMP:17340"/>
        <dbReference type="ChEBI" id="CHEBI:33019"/>
        <dbReference type="ChEBI" id="CHEBI:61560"/>
        <dbReference type="ChEBI" id="CHEBI:173112"/>
        <dbReference type="EC" id="2.7.7.7"/>
    </reaction>
</comment>
<evidence type="ECO:0000256" key="23">
    <source>
        <dbReference type="ARBA" id="ARBA00048173"/>
    </source>
</evidence>
<evidence type="ECO:0000256" key="8">
    <source>
        <dbReference type="ARBA" id="ARBA00022454"/>
    </source>
</evidence>
<dbReference type="GO" id="GO:0003887">
    <property type="term" value="F:DNA-directed DNA polymerase activity"/>
    <property type="evidence" value="ECO:0007669"/>
    <property type="project" value="UniProtKB-KW"/>
</dbReference>
<dbReference type="InterPro" id="IPR036397">
    <property type="entry name" value="RNaseH_sf"/>
</dbReference>
<evidence type="ECO:0000256" key="24">
    <source>
        <dbReference type="ARBA" id="ARBA00049244"/>
    </source>
</evidence>
<dbReference type="InterPro" id="IPR027417">
    <property type="entry name" value="P-loop_NTPase"/>
</dbReference>
<dbReference type="GO" id="GO:0005694">
    <property type="term" value="C:chromosome"/>
    <property type="evidence" value="ECO:0007669"/>
    <property type="project" value="UniProtKB-SubCell"/>
</dbReference>
<dbReference type="Pfam" id="PF20470">
    <property type="entry name" value="HTH_61"/>
    <property type="match status" value="1"/>
</dbReference>
<dbReference type="GO" id="GO:0005634">
    <property type="term" value="C:nucleus"/>
    <property type="evidence" value="ECO:0007669"/>
    <property type="project" value="UniProtKB-SubCell"/>
</dbReference>
<feature type="region of interest" description="Disordered" evidence="28">
    <location>
        <begin position="1438"/>
        <end position="1466"/>
    </location>
</feature>
<dbReference type="GO" id="GO:0003964">
    <property type="term" value="F:RNA-directed DNA polymerase activity"/>
    <property type="evidence" value="ECO:0007669"/>
    <property type="project" value="UniProtKB-EC"/>
</dbReference>
<dbReference type="InterPro" id="IPR019760">
    <property type="entry name" value="DNA-dir_DNA_pol_A_CS"/>
</dbReference>
<organism evidence="31 32">
    <name type="scientific">Sinocyclocheilus anshuiensis</name>
    <dbReference type="NCBI Taxonomy" id="1608454"/>
    <lineage>
        <taxon>Eukaryota</taxon>
        <taxon>Metazoa</taxon>
        <taxon>Chordata</taxon>
        <taxon>Craniata</taxon>
        <taxon>Vertebrata</taxon>
        <taxon>Euteleostomi</taxon>
        <taxon>Actinopterygii</taxon>
        <taxon>Neopterygii</taxon>
        <taxon>Teleostei</taxon>
        <taxon>Ostariophysi</taxon>
        <taxon>Cypriniformes</taxon>
        <taxon>Cyprinidae</taxon>
        <taxon>Cyprininae</taxon>
        <taxon>Sinocyclocheilus</taxon>
    </lineage>
</organism>
<dbReference type="InterPro" id="IPR001650">
    <property type="entry name" value="Helicase_C-like"/>
</dbReference>
<evidence type="ECO:0000313" key="32">
    <source>
        <dbReference type="Proteomes" id="UP000472260"/>
    </source>
</evidence>
<evidence type="ECO:0000256" key="20">
    <source>
        <dbReference type="ARBA" id="ARBA00023242"/>
    </source>
</evidence>
<dbReference type="Gene3D" id="3.40.50.300">
    <property type="entry name" value="P-loop containing nucleotide triphosphate hydrolases"/>
    <property type="match status" value="2"/>
</dbReference>
<evidence type="ECO:0000256" key="17">
    <source>
        <dbReference type="ARBA" id="ARBA00022932"/>
    </source>
</evidence>
<keyword evidence="20" id="KW-0539">Nucleus</keyword>
<evidence type="ECO:0000256" key="9">
    <source>
        <dbReference type="ARBA" id="ARBA00022553"/>
    </source>
</evidence>
<feature type="region of interest" description="Disordered" evidence="28">
    <location>
        <begin position="1707"/>
        <end position="1754"/>
    </location>
</feature>
<dbReference type="Ensembl" id="ENSSANT00000089755.1">
    <property type="protein sequence ID" value="ENSSANP00000084447.1"/>
    <property type="gene ID" value="ENSSANG00000041910.1"/>
</dbReference>
<dbReference type="InterPro" id="IPR011545">
    <property type="entry name" value="DEAD/DEAH_box_helicase_dom"/>
</dbReference>
<dbReference type="Proteomes" id="UP000472260">
    <property type="component" value="Unassembled WGS sequence"/>
</dbReference>
<dbReference type="GO" id="GO:2000042">
    <property type="term" value="P:negative regulation of double-strand break repair via homologous recombination"/>
    <property type="evidence" value="ECO:0007669"/>
    <property type="project" value="UniProtKB-ARBA"/>
</dbReference>
<dbReference type="GO" id="GO:0016787">
    <property type="term" value="F:hydrolase activity"/>
    <property type="evidence" value="ECO:0007669"/>
    <property type="project" value="UniProtKB-KW"/>
</dbReference>
<dbReference type="PRINTS" id="PR00868">
    <property type="entry name" value="DNAPOLI"/>
</dbReference>
<feature type="domain" description="Helicase C-terminal" evidence="30">
    <location>
        <begin position="461"/>
        <end position="669"/>
    </location>
</feature>
<feature type="compositionally biased region" description="Basic and acidic residues" evidence="28">
    <location>
        <begin position="1862"/>
        <end position="1879"/>
    </location>
</feature>
<evidence type="ECO:0000256" key="11">
    <source>
        <dbReference type="ARBA" id="ARBA00022695"/>
    </source>
</evidence>
<dbReference type="SMART" id="SM00487">
    <property type="entry name" value="DEXDc"/>
    <property type="match status" value="1"/>
</dbReference>
<keyword evidence="12" id="KW-0547">Nucleotide-binding</keyword>
<dbReference type="InterPro" id="IPR048960">
    <property type="entry name" value="POLQ-like_helical"/>
</dbReference>
<evidence type="ECO:0000256" key="5">
    <source>
        <dbReference type="ARBA" id="ARBA00012417"/>
    </source>
</evidence>
<evidence type="ECO:0000256" key="15">
    <source>
        <dbReference type="ARBA" id="ARBA00022806"/>
    </source>
</evidence>
<dbReference type="CDD" id="cd18795">
    <property type="entry name" value="SF2_C_Ski2"/>
    <property type="match status" value="1"/>
</dbReference>
<dbReference type="InterPro" id="IPR046931">
    <property type="entry name" value="HTH_61"/>
</dbReference>
<keyword evidence="17" id="KW-0239">DNA-directed DNA polymerase</keyword>
<dbReference type="SUPFAM" id="SSF158702">
    <property type="entry name" value="Sec63 N-terminal domain-like"/>
    <property type="match status" value="1"/>
</dbReference>
<feature type="region of interest" description="Disordered" evidence="28">
    <location>
        <begin position="1852"/>
        <end position="1879"/>
    </location>
</feature>
<keyword evidence="19" id="KW-0234">DNA repair</keyword>
<dbReference type="GO" id="GO:0003678">
    <property type="term" value="F:DNA helicase activity"/>
    <property type="evidence" value="ECO:0007669"/>
    <property type="project" value="UniProtKB-EC"/>
</dbReference>
<comment type="similarity">
    <text evidence="4">Belongs to the DNA polymerase type-A family.</text>
</comment>
<keyword evidence="15" id="KW-0347">Helicase</keyword>
<feature type="region of interest" description="Disordered" evidence="28">
    <location>
        <begin position="1036"/>
        <end position="1069"/>
    </location>
</feature>
<keyword evidence="13" id="KW-0227">DNA damage</keyword>
<evidence type="ECO:0000256" key="27">
    <source>
        <dbReference type="ARBA" id="ARBA00078930"/>
    </source>
</evidence>
<evidence type="ECO:0000256" key="13">
    <source>
        <dbReference type="ARBA" id="ARBA00022763"/>
    </source>
</evidence>
<feature type="region of interest" description="Disordered" evidence="28">
    <location>
        <begin position="57"/>
        <end position="87"/>
    </location>
</feature>
<dbReference type="Pfam" id="PF25453">
    <property type="entry name" value="DUF7898"/>
    <property type="match status" value="1"/>
</dbReference>
<feature type="region of interest" description="Disordered" evidence="28">
    <location>
        <begin position="1389"/>
        <end position="1416"/>
    </location>
</feature>
<dbReference type="Pfam" id="PF00270">
    <property type="entry name" value="DEAD"/>
    <property type="match status" value="1"/>
</dbReference>
<evidence type="ECO:0000256" key="2">
    <source>
        <dbReference type="ARBA" id="ARBA00004123"/>
    </source>
</evidence>
<dbReference type="InterPro" id="IPR057220">
    <property type="entry name" value="DUF7898"/>
</dbReference>
<dbReference type="SMART" id="SM00490">
    <property type="entry name" value="HELICc"/>
    <property type="match status" value="1"/>
</dbReference>
<keyword evidence="16" id="KW-0067">ATP-binding</keyword>
<dbReference type="GO" id="GO:0097681">
    <property type="term" value="P:double-strand break repair via alternative nonhomologous end joining"/>
    <property type="evidence" value="ECO:0007669"/>
    <property type="project" value="UniProtKB-ARBA"/>
</dbReference>
<dbReference type="CDD" id="cd18026">
    <property type="entry name" value="DEXHc_POLQ-like"/>
    <property type="match status" value="1"/>
</dbReference>
<dbReference type="SUPFAM" id="SSF52540">
    <property type="entry name" value="P-loop containing nucleoside triphosphate hydrolases"/>
    <property type="match status" value="1"/>
</dbReference>
<keyword evidence="18" id="KW-0007">Acetylation</keyword>
<reference evidence="31" key="2">
    <citation type="submission" date="2025-09" db="UniProtKB">
        <authorList>
            <consortium name="Ensembl"/>
        </authorList>
    </citation>
    <scope>IDENTIFICATION</scope>
</reference>
<dbReference type="PANTHER" id="PTHR10133:SF62">
    <property type="entry name" value="DNA POLYMERASE THETA"/>
    <property type="match status" value="1"/>
</dbReference>
<evidence type="ECO:0000256" key="21">
    <source>
        <dbReference type="ARBA" id="ARBA00023268"/>
    </source>
</evidence>
<sequence>MPGDSTLAVDVEILQAIDELGPEVLKFKKDENIQQTESASLKKNSDFPQNICEQQVQNAENISPSSPGSAWSPSERKRTRTQAKKENDWRDLAQKLLFSETKKTEAGGKARGREMKCDTEYSSPQKIINSMTKTPKVANSKQKLKFRRDTSPNDSLSTSKDYILFSPTHMAAAKERSMLQQQKRSMKNLSVSVLTPPPGLDLSVLCDATLPDSDKLLLSNWGLPKPALEKYQSLGVQRMFEWQAECLTLGKVLEGQNLVYSAPTSAGKTLVSELLILKRVLETRQKAMFILPFVSVAREKMFYLQNVFQEAGVRVEGYMGNTSAAGGFSALDVAVCTIEKANGLINRLIEEDKLDILGIVVVDELHMVGDSGRGYLLELLLTKIQYIAQTNTASAPAGVQIIGMSATLPNLELLARWLNAELYSTNYRPVPLMEWVKIGTNVYDGSMNLVRQFTPALPVKGDDDHIVSLCFETVQDGYSALLFCPSKNWCEKLADSIGREFYNLHHKGSGVQSISLNQEGLQDVVAQLKRTPAGLDQVLQRTVPWGVAFHHAGLTFDERDILEGAFRQGYIRVLAATSTLSSGVNLPARRVIIRTPVFNGHLLDILTYKQMVGRAGRKGVDTMGESVLVCKEAERAKGMSLIQGSLKPISSCLVKREGEGVTTSMLRAILEIIVGGVASSPQDVRMYASCTLLTASIAAEQPREEEAETEARNKGAIEACIEWLMDNEFIHIQKEGDVERYCPTHLGSATLSSSLSPPEALGIFADLQRAMKGFVLENDLHILYQITPVYVDWTTIDWYQFFCLWEQLPSAMKRVAEMVGIQEGFLARSVGGKLIAKTEKQRRQMAIHKRFFTTLVIHELVSEEPLGAVAKKYGCSRGQLQSLQQSASTYAGMVTVFCNRLGWHNLELLLSQFQSRLSFGVQRELCDLVRISLLNAQRARTLYSSGFVTVAEVARADVTELEKALRKAIPFKSSRQAVDESKVEAQERKSMRCIWVSGKKALTEREAAQQIVAEAQLLLQQDLAFLGVEWNPASLATKTQPDSHSPEESAYEKPLQSTGPEHEEGQNVTTDVDKQKLLVDKHSDSCSHPPLRPLEVTTNSEKPMDIDSGVSSADCQPAKKCEQQSSTLHKVLKSINAKDKGCQNNQTAESSDCSSKSLKKKLGHNTCIKSACNSSSDHHCVSPVLKRRRMDVVDTDALPTVSESKTPPLISKDPKLISNVEELCFNKPETDCRIDKDTMNLQSSIAGLNQVIESKTHSYDPQKGAETPDVTAKKCTSKKKHLTQNEKRETVTRSFGNISSRDETVLKVNTRVKRDLVCCSEKLSSPDLYTIGLEEFGDSFQLDTQTEKMLQGDDFSHGIGNLNILKENNNHVDSESEIKVVNQSSFLENENQTFKDQNKDPVEGLSPHKNGLGTEFKPKYNISLTDSQLENILNYSNQVTEEESSSDKPAEQRENHESSDHVTDNSFNRSSSFLFDSLYDNSILDAMEEAAMDRDNKEEQVVEAHANSNGSSPELIPERRDAVSTEDQEAIQWGESSFNLSEWGDSLLIGEQYLDKMNNAVKAGDGPRLGVEKPSYTDDIVSELHVSQSNEPHSCVSTERHQLNISSFHISPGMQDIFDKWSDQFSTLSEVPGQSNSIVVEPNTAAAVVGEKDVSPITNHGIDQGGPRSSRTEDFMVVEVKPVTHNDLVPPTPVSEPVTPRVKMTTSAIQSPLNVTKHRSELDPNSKSSSQKDYRSCLRTNSASERQLNSSSFHISPGMQDIFDKWSDQFSTLSEIPGQSNSTVVEPNATAAVVEKAVSPVTNYGIDHGGPRNSRTEDFVVVQAKPVTHNDLVPPTPVSEPVTPRVKMTTSAIQSPLNVTKHRSELDPNSKSSSQKDYRSCLRTNSASELNMSLADEGFMRLSQCQSLPASNSCSPETFSIIDVASDKRLFHTFIKDIPIYYGFLLKGYEDLVVIGISVCWGAKDAYFVSLQQELSDTNISDSLAPPPLDETLTVEERLKQIQCCLEKESSVMVSYDFIHVYKTLLLACELAMRGTFEDPKIACWLLDSSSKERTLHNMVSSFATEDLLMLEGISPGQGVQSLGIYGGASQSGRYRSAVESVLVFRVMTQLNCLLEKDGFLDAFKKVEMPTQYCLALLELNGIGFSVAECEAQKHVMQAKLSALESQAYQLAGHSFSLTSPEDVAEVLFLELKLPPNGDLNAPKNKKTLGYTRRAGARIKLSKQFSTTKDVLEKLKPLHQLPSVILEWRRITNALTKVVFPLQREKKWHSLLKMDRIHPISQSHTATGRVSFTEPNIQNVPKDFEIQMPTLIEESQPSQNGLAPLLKVSDVSPEKGMPFSVSMRHSFVPFSGGLILAADYSQLELRILAHLSRDRRLLHVLNSGADVFKSIAAEWKMVDPASVDDNMRQQAKQICYGIIYGMGAKSLGEQMGIDENDAACYIETFKSRYTGIQNFLRETVQKCGKNGYVQTLLGRKRFLPGIKDTNLYIKSHAERQAVNTTVQGSAADIVKLATINIQRRLEAAFPGVPTSHQHPPIRLSGRHRNQCRPFRGGFFILQLHDELIYEVAEEDVIQVAQIMKREMESVVKLYVKLRVKVKVGPSWGNLQDLDI</sequence>
<dbReference type="Gene3D" id="1.20.1060.10">
    <property type="entry name" value="Taq DNA Polymerase, Chain T, domain 4"/>
    <property type="match status" value="1"/>
</dbReference>
<evidence type="ECO:0000256" key="1">
    <source>
        <dbReference type="ARBA" id="ARBA00001946"/>
    </source>
</evidence>
<evidence type="ECO:0000256" key="19">
    <source>
        <dbReference type="ARBA" id="ARBA00023204"/>
    </source>
</evidence>
<evidence type="ECO:0000256" key="10">
    <source>
        <dbReference type="ARBA" id="ARBA00022679"/>
    </source>
</evidence>
<keyword evidence="21" id="KW-0511">Multifunctional enzyme</keyword>
<dbReference type="GO" id="GO:0003677">
    <property type="term" value="F:DNA binding"/>
    <property type="evidence" value="ECO:0007669"/>
    <property type="project" value="InterPro"/>
</dbReference>
<dbReference type="GO" id="GO:0005524">
    <property type="term" value="F:ATP binding"/>
    <property type="evidence" value="ECO:0007669"/>
    <property type="project" value="UniProtKB-KW"/>
</dbReference>
<keyword evidence="32" id="KW-1185">Reference proteome</keyword>
<comment type="catalytic activity">
    <reaction evidence="22">
        <text>ATP + H2O = ADP + phosphate + H(+)</text>
        <dbReference type="Rhea" id="RHEA:13065"/>
        <dbReference type="ChEBI" id="CHEBI:15377"/>
        <dbReference type="ChEBI" id="CHEBI:15378"/>
        <dbReference type="ChEBI" id="CHEBI:30616"/>
        <dbReference type="ChEBI" id="CHEBI:43474"/>
        <dbReference type="ChEBI" id="CHEBI:456216"/>
        <dbReference type="EC" id="3.6.4.12"/>
    </reaction>
</comment>
<feature type="compositionally biased region" description="Basic and acidic residues" evidence="28">
    <location>
        <begin position="1060"/>
        <end position="1069"/>
    </location>
</feature>
<evidence type="ECO:0000256" key="6">
    <source>
        <dbReference type="ARBA" id="ARBA00012493"/>
    </source>
</evidence>
<evidence type="ECO:0000313" key="31">
    <source>
        <dbReference type="Ensembl" id="ENSSANP00000084447.1"/>
    </source>
</evidence>
<dbReference type="FunFam" id="1.20.1060.10:FF:000002">
    <property type="entry name" value="Polymerase (DNA directed), theta"/>
    <property type="match status" value="1"/>
</dbReference>
<dbReference type="PANTHER" id="PTHR10133">
    <property type="entry name" value="DNA POLYMERASE I"/>
    <property type="match status" value="1"/>
</dbReference>
<name>A0A671RLF8_9TELE</name>
<dbReference type="FunFam" id="1.10.3380.20:FF:000001">
    <property type="entry name" value="DNA polymerase theta"/>
    <property type="match status" value="1"/>
</dbReference>
<evidence type="ECO:0000256" key="12">
    <source>
        <dbReference type="ARBA" id="ARBA00022741"/>
    </source>
</evidence>
<dbReference type="Pfam" id="PF00271">
    <property type="entry name" value="Helicase_C"/>
    <property type="match status" value="1"/>
</dbReference>
<protein>
    <recommendedName>
        <fullName evidence="26">DNA polymerase theta</fullName>
        <ecNumber evidence="6">2.7.7.49</ecNumber>
        <ecNumber evidence="5">2.7.7.7</ecNumber>
        <ecNumber evidence="7">3.6.4.12</ecNumber>
    </recommendedName>
    <alternativeName>
        <fullName evidence="27">DNA polymerase eta</fullName>
    </alternativeName>
</protein>
<dbReference type="Pfam" id="PF21099">
    <property type="entry name" value="POLQ_helical"/>
    <property type="match status" value="1"/>
</dbReference>
<keyword evidence="8" id="KW-0158">Chromosome</keyword>
<evidence type="ECO:0000256" key="14">
    <source>
        <dbReference type="ARBA" id="ARBA00022801"/>
    </source>
</evidence>
<dbReference type="FunFam" id="3.40.50.300:FF:000885">
    <property type="entry name" value="DNA polymerase theta"/>
    <property type="match status" value="1"/>
</dbReference>
<comment type="catalytic activity">
    <reaction evidence="23">
        <text>DNA(n) + a 2'-deoxyribonucleoside 5'-triphosphate = DNA(n+1) + diphosphate</text>
        <dbReference type="Rhea" id="RHEA:22508"/>
        <dbReference type="Rhea" id="RHEA-COMP:17339"/>
        <dbReference type="Rhea" id="RHEA-COMP:17340"/>
        <dbReference type="ChEBI" id="CHEBI:33019"/>
        <dbReference type="ChEBI" id="CHEBI:61560"/>
        <dbReference type="ChEBI" id="CHEBI:173112"/>
        <dbReference type="EC" id="2.7.7.49"/>
    </reaction>
</comment>
<dbReference type="CDD" id="cd08638">
    <property type="entry name" value="DNA_pol_A_theta"/>
    <property type="match status" value="1"/>
</dbReference>